<dbReference type="NCBIfam" id="NF033493">
    <property type="entry name" value="MetS_like_NSS"/>
    <property type="match status" value="1"/>
</dbReference>
<dbReference type="AlphaFoldDB" id="A0A4Q2JMP0"/>
<comment type="caution">
    <text evidence="3">The sequence shown here is derived from an EMBL/GenBank/DDBJ whole genome shotgun (WGS) entry which is preliminary data.</text>
</comment>
<accession>A0A4Q2JMP0</accession>
<evidence type="ECO:0000256" key="1">
    <source>
        <dbReference type="SAM" id="MobiDB-lite"/>
    </source>
</evidence>
<gene>
    <name evidence="3" type="ORF">ESO86_07580</name>
</gene>
<keyword evidence="2" id="KW-0812">Transmembrane</keyword>
<keyword evidence="2" id="KW-0472">Membrane</keyword>
<proteinExistence type="predicted"/>
<name>A0A4Q2JMP0_9MICO</name>
<dbReference type="Pfam" id="PF16951">
    <property type="entry name" value="MaAIMP_sms"/>
    <property type="match status" value="1"/>
</dbReference>
<evidence type="ECO:0000313" key="3">
    <source>
        <dbReference type="EMBL" id="RXZ48224.1"/>
    </source>
</evidence>
<feature type="transmembrane region" description="Helical" evidence="2">
    <location>
        <begin position="6"/>
        <end position="27"/>
    </location>
</feature>
<dbReference type="RefSeq" id="WP_129234353.1">
    <property type="nucleotide sequence ID" value="NZ_SDPL01000112.1"/>
</dbReference>
<keyword evidence="2" id="KW-1133">Transmembrane helix</keyword>
<protein>
    <submittedName>
        <fullName evidence="3">Methionine/alanine import family NSS transporter small subunit</fullName>
    </submittedName>
</protein>
<evidence type="ECO:0000256" key="2">
    <source>
        <dbReference type="SAM" id="Phobius"/>
    </source>
</evidence>
<evidence type="ECO:0000313" key="4">
    <source>
        <dbReference type="Proteomes" id="UP000292881"/>
    </source>
</evidence>
<feature type="region of interest" description="Disordered" evidence="1">
    <location>
        <begin position="30"/>
        <end position="55"/>
    </location>
</feature>
<dbReference type="EMBL" id="SDPL01000112">
    <property type="protein sequence ID" value="RXZ48224.1"/>
    <property type="molecule type" value="Genomic_DNA"/>
</dbReference>
<organism evidence="3 4">
    <name type="scientific">Agromyces binzhouensis</name>
    <dbReference type="NCBI Taxonomy" id="1817495"/>
    <lineage>
        <taxon>Bacteria</taxon>
        <taxon>Bacillati</taxon>
        <taxon>Actinomycetota</taxon>
        <taxon>Actinomycetes</taxon>
        <taxon>Micrococcales</taxon>
        <taxon>Microbacteriaceae</taxon>
        <taxon>Agromyces</taxon>
    </lineage>
</organism>
<dbReference type="OrthoDB" id="6712920at2"/>
<reference evidence="3 4" key="1">
    <citation type="submission" date="2019-01" db="EMBL/GenBank/DDBJ databases">
        <authorList>
            <person name="Li J."/>
        </authorList>
    </citation>
    <scope>NUCLEOTIDE SEQUENCE [LARGE SCALE GENOMIC DNA]</scope>
    <source>
        <strain evidence="3 4">CGMCC 4.7180</strain>
    </source>
</reference>
<sequence length="55" mass="6036">MTGTAIFFLVLAIVLVWGGFTVSVLALSRRPDRHDFPPGGVDDHREDVGPVERDT</sequence>
<keyword evidence="4" id="KW-1185">Reference proteome</keyword>
<dbReference type="Proteomes" id="UP000292881">
    <property type="component" value="Unassembled WGS sequence"/>
</dbReference>
<dbReference type="InterPro" id="IPR031596">
    <property type="entry name" value="MaAIMP_sms"/>
</dbReference>